<feature type="transmembrane region" description="Helical" evidence="1">
    <location>
        <begin position="21"/>
        <end position="39"/>
    </location>
</feature>
<dbReference type="RefSeq" id="WP_022528170.1">
    <property type="nucleotide sequence ID" value="NZ_KI271582.1"/>
</dbReference>
<feature type="transmembrane region" description="Helical" evidence="1">
    <location>
        <begin position="64"/>
        <end position="83"/>
    </location>
</feature>
<dbReference type="AlphaFoldDB" id="U4TQP6"/>
<dbReference type="Proteomes" id="UP000030647">
    <property type="component" value="Unassembled WGS sequence"/>
</dbReference>
<feature type="transmembrane region" description="Helical" evidence="1">
    <location>
        <begin position="154"/>
        <end position="177"/>
    </location>
</feature>
<evidence type="ECO:0000313" key="2">
    <source>
        <dbReference type="EMBL" id="ERL66544.1"/>
    </source>
</evidence>
<evidence type="ECO:0000313" key="3">
    <source>
        <dbReference type="Proteomes" id="UP000030647"/>
    </source>
</evidence>
<keyword evidence="1" id="KW-0472">Membrane</keyword>
<gene>
    <name evidence="2" type="ORF">L248_0223</name>
</gene>
<feature type="transmembrane region" description="Helical" evidence="1">
    <location>
        <begin position="127"/>
        <end position="147"/>
    </location>
</feature>
<name>U4TQP6_9LACO</name>
<feature type="transmembrane region" description="Helical" evidence="1">
    <location>
        <begin position="189"/>
        <end position="207"/>
    </location>
</feature>
<keyword evidence="1" id="KW-0812">Transmembrane</keyword>
<dbReference type="OrthoDB" id="2326752at2"/>
<feature type="transmembrane region" description="Helical" evidence="1">
    <location>
        <begin position="95"/>
        <end position="121"/>
    </location>
</feature>
<keyword evidence="1" id="KW-1133">Transmembrane helix</keyword>
<accession>U4TQP6</accession>
<dbReference type="EMBL" id="KI271582">
    <property type="protein sequence ID" value="ERL66544.1"/>
    <property type="molecule type" value="Genomic_DNA"/>
</dbReference>
<proteinExistence type="predicted"/>
<evidence type="ECO:0000256" key="1">
    <source>
        <dbReference type="SAM" id="Phobius"/>
    </source>
</evidence>
<protein>
    <submittedName>
        <fullName evidence="2">Uncharacterized protein</fullName>
    </submittedName>
</protein>
<sequence length="215" mass="24700">MKRFRALLYRNTILYWQYVRVRWILISAATVVLLTMYRLRQYQISTVFFGVVQRPGSFDLPMTWLFMVFSPLLVVGGSVHSLVHHDYPPVSTTPFSIYLGSIMVLAGLTTFVMWTVWVLLIGNWHSVQFSLTILVILCVLNWGYGIVQIFVSPILAQLIFLALLLACIAFNDFPFLSQLMFSRFAAREWVTTVGQLVITCAGLLVLARQTYRLDF</sequence>
<keyword evidence="3" id="KW-1185">Reference proteome</keyword>
<reference evidence="3" key="1">
    <citation type="journal article" date="2013" name="Genome Announc.">
        <title>Whole-Genome Sequencing of Lactobacillus shenzhenensis Strain LY-73T.</title>
        <authorList>
            <person name="Lin Z."/>
            <person name="Liu Z."/>
            <person name="Yang R."/>
            <person name="Zou Y."/>
            <person name="Wan D."/>
            <person name="Chen J."/>
            <person name="Guo M."/>
            <person name="Zhao J."/>
            <person name="Fang C."/>
            <person name="Yang R."/>
            <person name="Liu F."/>
        </authorList>
    </citation>
    <scope>NUCLEOTIDE SEQUENCE [LARGE SCALE GENOMIC DNA]</scope>
    <source>
        <strain evidence="3">LY-73</strain>
    </source>
</reference>
<dbReference type="STRING" id="1231336.L248_0223"/>
<organism evidence="2 3">
    <name type="scientific">Schleiferilactobacillus shenzhenensis LY-73</name>
    <dbReference type="NCBI Taxonomy" id="1231336"/>
    <lineage>
        <taxon>Bacteria</taxon>
        <taxon>Bacillati</taxon>
        <taxon>Bacillota</taxon>
        <taxon>Bacilli</taxon>
        <taxon>Lactobacillales</taxon>
        <taxon>Lactobacillaceae</taxon>
        <taxon>Schleiferilactobacillus</taxon>
    </lineage>
</organism>
<dbReference type="eggNOG" id="ENOG50315V0">
    <property type="taxonomic scope" value="Bacteria"/>
</dbReference>
<dbReference type="HOGENOM" id="CLU_1254671_0_0_9"/>